<dbReference type="EMBL" id="BNAT01000057">
    <property type="protein sequence ID" value="GHE63695.1"/>
    <property type="molecule type" value="Genomic_DNA"/>
</dbReference>
<evidence type="ECO:0000313" key="3">
    <source>
        <dbReference type="Proteomes" id="UP000603227"/>
    </source>
</evidence>
<proteinExistence type="predicted"/>
<gene>
    <name evidence="2" type="ORF">GCM10017771_87140</name>
</gene>
<feature type="region of interest" description="Disordered" evidence="1">
    <location>
        <begin position="1"/>
        <end position="23"/>
    </location>
</feature>
<name>A0A918ZPM9_9ACTN</name>
<accession>A0A918ZPM9</accession>
<organism evidence="2 3">
    <name type="scientific">Streptomyces capitiformicae</name>
    <dbReference type="NCBI Taxonomy" id="2014920"/>
    <lineage>
        <taxon>Bacteria</taxon>
        <taxon>Bacillati</taxon>
        <taxon>Actinomycetota</taxon>
        <taxon>Actinomycetes</taxon>
        <taxon>Kitasatosporales</taxon>
        <taxon>Streptomycetaceae</taxon>
        <taxon>Streptomyces</taxon>
    </lineage>
</organism>
<reference evidence="2" key="1">
    <citation type="journal article" date="2014" name="Int. J. Syst. Evol. Microbiol.">
        <title>Complete genome sequence of Corynebacterium casei LMG S-19264T (=DSM 44701T), isolated from a smear-ripened cheese.</title>
        <authorList>
            <consortium name="US DOE Joint Genome Institute (JGI-PGF)"/>
            <person name="Walter F."/>
            <person name="Albersmeier A."/>
            <person name="Kalinowski J."/>
            <person name="Ruckert C."/>
        </authorList>
    </citation>
    <scope>NUCLEOTIDE SEQUENCE</scope>
    <source>
        <strain evidence="2">CGMCC 4.7403</strain>
    </source>
</reference>
<sequence>MERMGTSSVRGSEEERGPVEEERQEAVVLMHHTSAARASGGWGFDASAMLERAGVHDGKWFVLGADGSYDVHRNSGYDVVVRPGMTTRSVPVS</sequence>
<evidence type="ECO:0000313" key="2">
    <source>
        <dbReference type="EMBL" id="GHE63695.1"/>
    </source>
</evidence>
<keyword evidence="3" id="KW-1185">Reference proteome</keyword>
<comment type="caution">
    <text evidence="2">The sequence shown here is derived from an EMBL/GenBank/DDBJ whole genome shotgun (WGS) entry which is preliminary data.</text>
</comment>
<dbReference type="Proteomes" id="UP000603227">
    <property type="component" value="Unassembled WGS sequence"/>
</dbReference>
<protein>
    <submittedName>
        <fullName evidence="2">Uncharacterized protein</fullName>
    </submittedName>
</protein>
<dbReference type="AlphaFoldDB" id="A0A918ZPM9"/>
<evidence type="ECO:0000256" key="1">
    <source>
        <dbReference type="SAM" id="MobiDB-lite"/>
    </source>
</evidence>
<reference evidence="2" key="2">
    <citation type="submission" date="2020-09" db="EMBL/GenBank/DDBJ databases">
        <authorList>
            <person name="Sun Q."/>
            <person name="Zhou Y."/>
        </authorList>
    </citation>
    <scope>NUCLEOTIDE SEQUENCE</scope>
    <source>
        <strain evidence="2">CGMCC 4.7403</strain>
    </source>
</reference>
<feature type="compositionally biased region" description="Basic and acidic residues" evidence="1">
    <location>
        <begin position="11"/>
        <end position="23"/>
    </location>
</feature>